<accession>A0A0F9MY23</accession>
<protein>
    <submittedName>
        <fullName evidence="1">Uncharacterized protein</fullName>
    </submittedName>
</protein>
<reference evidence="1" key="1">
    <citation type="journal article" date="2015" name="Nature">
        <title>Complex archaea that bridge the gap between prokaryotes and eukaryotes.</title>
        <authorList>
            <person name="Spang A."/>
            <person name="Saw J.H."/>
            <person name="Jorgensen S.L."/>
            <person name="Zaremba-Niedzwiedzka K."/>
            <person name="Martijn J."/>
            <person name="Lind A.E."/>
            <person name="van Eijk R."/>
            <person name="Schleper C."/>
            <person name="Guy L."/>
            <person name="Ettema T.J."/>
        </authorList>
    </citation>
    <scope>NUCLEOTIDE SEQUENCE</scope>
</reference>
<name>A0A0F9MY23_9ZZZZ</name>
<gene>
    <name evidence="1" type="ORF">LCGC14_1018470</name>
</gene>
<comment type="caution">
    <text evidence="1">The sequence shown here is derived from an EMBL/GenBank/DDBJ whole genome shotgun (WGS) entry which is preliminary data.</text>
</comment>
<dbReference type="EMBL" id="LAZR01004052">
    <property type="protein sequence ID" value="KKN12230.1"/>
    <property type="molecule type" value="Genomic_DNA"/>
</dbReference>
<sequence length="104" mass="12042">MNITREIPKAANPIVRRLIGVNLPPAELWHGDIKLRSGTKTEEHWCPMGFHPDAKIGWPSTPAEMNGRWPARAMDFFCAWWDEQYNAKDALRALRKRMRELMAA</sequence>
<proteinExistence type="predicted"/>
<evidence type="ECO:0000313" key="1">
    <source>
        <dbReference type="EMBL" id="KKN12230.1"/>
    </source>
</evidence>
<organism evidence="1">
    <name type="scientific">marine sediment metagenome</name>
    <dbReference type="NCBI Taxonomy" id="412755"/>
    <lineage>
        <taxon>unclassified sequences</taxon>
        <taxon>metagenomes</taxon>
        <taxon>ecological metagenomes</taxon>
    </lineage>
</organism>
<dbReference type="AlphaFoldDB" id="A0A0F9MY23"/>